<dbReference type="PROSITE" id="PS51365">
    <property type="entry name" value="RENAL_DIPEPTIDASE_2"/>
    <property type="match status" value="1"/>
</dbReference>
<feature type="compositionally biased region" description="Low complexity" evidence="2">
    <location>
        <begin position="143"/>
        <end position="168"/>
    </location>
</feature>
<dbReference type="InterPro" id="IPR000180">
    <property type="entry name" value="Dipep_AS"/>
</dbReference>
<evidence type="ECO:0000256" key="2">
    <source>
        <dbReference type="SAM" id="MobiDB-lite"/>
    </source>
</evidence>
<keyword evidence="1" id="KW-1015">Disulfide bond</keyword>
<keyword evidence="1" id="KW-0224">Dipeptidase</keyword>
<comment type="cofactor">
    <cofactor evidence="1">
        <name>Zn(2+)</name>
        <dbReference type="ChEBI" id="CHEBI:29105"/>
    </cofactor>
</comment>
<keyword evidence="1" id="KW-0449">Lipoprotein</keyword>
<keyword evidence="1" id="KW-0378">Hydrolase</keyword>
<keyword evidence="1" id="KW-0472">Membrane</keyword>
<evidence type="ECO:0000313" key="3">
    <source>
        <dbReference type="EMBL" id="KAL3404000.1"/>
    </source>
</evidence>
<dbReference type="CDD" id="cd01301">
    <property type="entry name" value="rDP_like"/>
    <property type="match status" value="1"/>
</dbReference>
<organism evidence="3 4">
    <name type="scientific">Trichogramma kaykai</name>
    <dbReference type="NCBI Taxonomy" id="54128"/>
    <lineage>
        <taxon>Eukaryota</taxon>
        <taxon>Metazoa</taxon>
        <taxon>Ecdysozoa</taxon>
        <taxon>Arthropoda</taxon>
        <taxon>Hexapoda</taxon>
        <taxon>Insecta</taxon>
        <taxon>Pterygota</taxon>
        <taxon>Neoptera</taxon>
        <taxon>Endopterygota</taxon>
        <taxon>Hymenoptera</taxon>
        <taxon>Apocrita</taxon>
        <taxon>Proctotrupomorpha</taxon>
        <taxon>Chalcidoidea</taxon>
        <taxon>Trichogrammatidae</taxon>
        <taxon>Trichogramma</taxon>
    </lineage>
</organism>
<comment type="subunit">
    <text evidence="1">Homodimer; disulfide-linked.</text>
</comment>
<dbReference type="GO" id="GO:0016805">
    <property type="term" value="F:dipeptidase activity"/>
    <property type="evidence" value="ECO:0007669"/>
    <property type="project" value="UniProtKB-KW"/>
</dbReference>
<dbReference type="SUPFAM" id="SSF51556">
    <property type="entry name" value="Metallo-dependent hydrolases"/>
    <property type="match status" value="1"/>
</dbReference>
<dbReference type="GO" id="GO:0098552">
    <property type="term" value="C:side of membrane"/>
    <property type="evidence" value="ECO:0007669"/>
    <property type="project" value="UniProtKB-KW"/>
</dbReference>
<dbReference type="Pfam" id="PF01244">
    <property type="entry name" value="Peptidase_M19"/>
    <property type="match status" value="1"/>
</dbReference>
<dbReference type="AlphaFoldDB" id="A0ABD2XFZ1"/>
<feature type="region of interest" description="Disordered" evidence="2">
    <location>
        <begin position="142"/>
        <end position="173"/>
    </location>
</feature>
<accession>A0ABD2XFZ1</accession>
<dbReference type="FunFam" id="3.20.20.140:FF:000030">
    <property type="entry name" value="Dipeptidase"/>
    <property type="match status" value="1"/>
</dbReference>
<keyword evidence="1" id="KW-0325">Glycoprotein</keyword>
<keyword evidence="1" id="KW-0479">Metal-binding</keyword>
<name>A0ABD2XFZ1_9HYME</name>
<proteinExistence type="inferred from homology"/>
<keyword evidence="1" id="KW-0336">GPI-anchor</keyword>
<feature type="compositionally biased region" description="Polar residues" evidence="2">
    <location>
        <begin position="538"/>
        <end position="557"/>
    </location>
</feature>
<evidence type="ECO:0000256" key="1">
    <source>
        <dbReference type="RuleBase" id="RU341113"/>
    </source>
</evidence>
<dbReference type="EC" id="3.4.13.19" evidence="1"/>
<dbReference type="GO" id="GO:0046872">
    <property type="term" value="F:metal ion binding"/>
    <property type="evidence" value="ECO:0007669"/>
    <property type="project" value="UniProtKB-UniRule"/>
</dbReference>
<comment type="catalytic activity">
    <reaction evidence="1">
        <text>an L-aminoacyl-L-amino acid + H2O = 2 an L-alpha-amino acid</text>
        <dbReference type="Rhea" id="RHEA:48940"/>
        <dbReference type="ChEBI" id="CHEBI:15377"/>
        <dbReference type="ChEBI" id="CHEBI:59869"/>
        <dbReference type="ChEBI" id="CHEBI:77460"/>
        <dbReference type="EC" id="3.4.13.19"/>
    </reaction>
</comment>
<keyword evidence="1" id="KW-0482">Metalloprotease</keyword>
<dbReference type="PANTHER" id="PTHR10443">
    <property type="entry name" value="MICROSOMAL DIPEPTIDASE"/>
    <property type="match status" value="1"/>
</dbReference>
<feature type="region of interest" description="Disordered" evidence="2">
    <location>
        <begin position="524"/>
        <end position="557"/>
    </location>
</feature>
<sequence>MFYILQVQNIPTVGLSHSTRGHCLRSTFSLALEFVYLCLRACTVPQRTRGSSSRELGYCTCILTCVCSSTQKTPSFTDPPRSVPAAAVVRRPSFVPVCKSSAASRAFPTDNESARVILLVLLRLSIWVGRVAGPHPVLGELTSGASGSNSGSDSGSSSSSSNGISSAGPQTTRERMELVRRVLSEVPLIDGHNDLPWNIRNFVHNQLAEFDFDTDLRQVSPWSRSAWSQTDLPRLRQGMVGGQFWAAYVPCESQHLNAVQMTLEQVDLIKRLIEKYPQHMQFAASSREILEAHNKGRIASLIGVEGGHSLGSSLAVLRTLYQLGVRYLTLTHTCNTPWAKSSNVEQNDEQGGGLTPFGKAVIREMNRLGMLIDLSHTARRTMRDALRTSKAPLIFSHSSAFAICNSSRNVPDDILKELASNGGLVMITFYNYFVKCGEQATVADVAAHIYHIRNLIGVDHVGVGGDFDGINKTPRGLEDVSKYPELFAELLRSGDWDVLDLKKVAGLNLIRVLQKVETVRDEQRSAGIMPSEEVLDSPDTTGSCSLDINSMQRNLEP</sequence>
<comment type="caution">
    <text evidence="3">The sequence shown here is derived from an EMBL/GenBank/DDBJ whole genome shotgun (WGS) entry which is preliminary data.</text>
</comment>
<gene>
    <name evidence="3" type="ORF">TKK_003392</name>
</gene>
<keyword evidence="4" id="KW-1185">Reference proteome</keyword>
<dbReference type="Gene3D" id="3.20.20.140">
    <property type="entry name" value="Metal-dependent hydrolases"/>
    <property type="match status" value="1"/>
</dbReference>
<dbReference type="GO" id="GO:0008237">
    <property type="term" value="F:metallopeptidase activity"/>
    <property type="evidence" value="ECO:0007669"/>
    <property type="project" value="UniProtKB-KW"/>
</dbReference>
<evidence type="ECO:0000313" key="4">
    <source>
        <dbReference type="Proteomes" id="UP001627154"/>
    </source>
</evidence>
<comment type="subcellular location">
    <subcellularLocation>
        <location evidence="1">Membrane</location>
        <topology evidence="1">Lipid-anchor</topology>
        <topology evidence="1">GPI-anchor</topology>
    </subcellularLocation>
</comment>
<dbReference type="InterPro" id="IPR032466">
    <property type="entry name" value="Metal_Hydrolase"/>
</dbReference>
<keyword evidence="1" id="KW-0862">Zinc</keyword>
<keyword evidence="1" id="KW-0645">Protease</keyword>
<dbReference type="InterPro" id="IPR008257">
    <property type="entry name" value="Pept_M19"/>
</dbReference>
<dbReference type="Proteomes" id="UP001627154">
    <property type="component" value="Unassembled WGS sequence"/>
</dbReference>
<dbReference type="GO" id="GO:0006508">
    <property type="term" value="P:proteolysis"/>
    <property type="evidence" value="ECO:0007669"/>
    <property type="project" value="UniProtKB-KW"/>
</dbReference>
<reference evidence="3 4" key="1">
    <citation type="journal article" date="2024" name="bioRxiv">
        <title>A reference genome for Trichogramma kaykai: A tiny desert-dwelling parasitoid wasp with competing sex-ratio distorters.</title>
        <authorList>
            <person name="Culotta J."/>
            <person name="Lindsey A.R."/>
        </authorList>
    </citation>
    <scope>NUCLEOTIDE SEQUENCE [LARGE SCALE GENOMIC DNA]</scope>
    <source>
        <strain evidence="3 4">KSX58</strain>
    </source>
</reference>
<dbReference type="PROSITE" id="PS00869">
    <property type="entry name" value="RENAL_DIPEPTIDASE_1"/>
    <property type="match status" value="1"/>
</dbReference>
<protein>
    <recommendedName>
        <fullName evidence="1">Dipeptidase</fullName>
        <ecNumber evidence="1">3.4.13.19</ecNumber>
    </recommendedName>
</protein>
<dbReference type="PANTHER" id="PTHR10443:SF12">
    <property type="entry name" value="DIPEPTIDASE"/>
    <property type="match status" value="1"/>
</dbReference>
<comment type="similarity">
    <text evidence="1">Belongs to the metallo-dependent hydrolases superfamily. Peptidase M19 family.</text>
</comment>
<dbReference type="EMBL" id="JBJJXI010000027">
    <property type="protein sequence ID" value="KAL3404000.1"/>
    <property type="molecule type" value="Genomic_DNA"/>
</dbReference>